<proteinExistence type="predicted"/>
<dbReference type="EMBL" id="JTDY01001895">
    <property type="protein sequence ID" value="KOB72608.1"/>
    <property type="molecule type" value="Genomic_DNA"/>
</dbReference>
<accession>A0A0L7LAV1</accession>
<comment type="caution">
    <text evidence="2">The sequence shown here is derived from an EMBL/GenBank/DDBJ whole genome shotgun (WGS) entry which is preliminary data.</text>
</comment>
<dbReference type="Pfam" id="PF04707">
    <property type="entry name" value="PRELI"/>
    <property type="match status" value="1"/>
</dbReference>
<name>A0A0L7LAV1_OPEBR</name>
<feature type="domain" description="PRELI/MSF1" evidence="1">
    <location>
        <begin position="1"/>
        <end position="64"/>
    </location>
</feature>
<evidence type="ECO:0000313" key="3">
    <source>
        <dbReference type="Proteomes" id="UP000037510"/>
    </source>
</evidence>
<organism evidence="2 3">
    <name type="scientific">Operophtera brumata</name>
    <name type="common">Winter moth</name>
    <name type="synonym">Phalaena brumata</name>
    <dbReference type="NCBI Taxonomy" id="104452"/>
    <lineage>
        <taxon>Eukaryota</taxon>
        <taxon>Metazoa</taxon>
        <taxon>Ecdysozoa</taxon>
        <taxon>Arthropoda</taxon>
        <taxon>Hexapoda</taxon>
        <taxon>Insecta</taxon>
        <taxon>Pterygota</taxon>
        <taxon>Neoptera</taxon>
        <taxon>Endopterygota</taxon>
        <taxon>Lepidoptera</taxon>
        <taxon>Glossata</taxon>
        <taxon>Ditrysia</taxon>
        <taxon>Geometroidea</taxon>
        <taxon>Geometridae</taxon>
        <taxon>Larentiinae</taxon>
        <taxon>Operophtera</taxon>
    </lineage>
</organism>
<gene>
    <name evidence="2" type="ORF">OBRU01_12008</name>
</gene>
<dbReference type="Proteomes" id="UP000037510">
    <property type="component" value="Unassembled WGS sequence"/>
</dbReference>
<protein>
    <submittedName>
        <fullName evidence="2">Putative intramitochondrial sorting protein family member</fullName>
    </submittedName>
</protein>
<dbReference type="InterPro" id="IPR006797">
    <property type="entry name" value="PRELI/MSF1_dom"/>
</dbReference>
<keyword evidence="3" id="KW-1185">Reference proteome</keyword>
<evidence type="ECO:0000313" key="2">
    <source>
        <dbReference type="EMBL" id="KOB72608.1"/>
    </source>
</evidence>
<dbReference type="PROSITE" id="PS50904">
    <property type="entry name" value="PRELI_MSF1"/>
    <property type="match status" value="1"/>
</dbReference>
<reference evidence="2 3" key="1">
    <citation type="journal article" date="2015" name="Genome Biol. Evol.">
        <title>The genome of winter moth (Operophtera brumata) provides a genomic perspective on sexual dimorphism and phenology.</title>
        <authorList>
            <person name="Derks M.F."/>
            <person name="Smit S."/>
            <person name="Salis L."/>
            <person name="Schijlen E."/>
            <person name="Bossers A."/>
            <person name="Mateman C."/>
            <person name="Pijl A.S."/>
            <person name="de Ridder D."/>
            <person name="Groenen M.A."/>
            <person name="Visser M.E."/>
            <person name="Megens H.J."/>
        </authorList>
    </citation>
    <scope>NUCLEOTIDE SEQUENCE [LARGE SCALE GENOMIC DNA]</scope>
    <source>
        <strain evidence="2">WM2013NL</strain>
        <tissue evidence="2">Head and thorax</tissue>
    </source>
</reference>
<dbReference type="STRING" id="104452.A0A0L7LAV1"/>
<evidence type="ECO:0000259" key="1">
    <source>
        <dbReference type="PROSITE" id="PS50904"/>
    </source>
</evidence>
<sequence>MAVFTQSGFLPRPIEYPSGEKGMFFSAKSVKIIEESVLDPQAKTLVTYTRNLGYTKVMKINTNS</sequence>
<dbReference type="AlphaFoldDB" id="A0A0L7LAV1"/>